<dbReference type="CTD" id="36377788"/>
<evidence type="ECO:0000256" key="2">
    <source>
        <dbReference type="PROSITE-ProRule" id="PRU00191"/>
    </source>
</evidence>
<evidence type="ECO:0000259" key="4">
    <source>
        <dbReference type="PROSITE" id="PS50001"/>
    </source>
</evidence>
<evidence type="ECO:0000313" key="6">
    <source>
        <dbReference type="Proteomes" id="UP000035682"/>
    </source>
</evidence>
<dbReference type="Pfam" id="PF00017">
    <property type="entry name" value="SH2"/>
    <property type="match status" value="1"/>
</dbReference>
<dbReference type="InterPro" id="IPR051846">
    <property type="entry name" value="SH2_domain_adapters"/>
</dbReference>
<proteinExistence type="predicted"/>
<feature type="region of interest" description="Disordered" evidence="3">
    <location>
        <begin position="227"/>
        <end position="305"/>
    </location>
</feature>
<name>A0A090MXH1_STRRB</name>
<dbReference type="STRING" id="34506.A0A090MXH1"/>
<dbReference type="GeneID" id="36377788"/>
<feature type="region of interest" description="Disordered" evidence="3">
    <location>
        <begin position="42"/>
        <end position="70"/>
    </location>
</feature>
<sequence length="426" mass="48122">MEEDLYDTPWEFKNKTFAENIAVIEAATANTSNLIIPTKISSKHSNNKRISESNSLSISSSTNSSPTLNNNEKKFSIKITKENFDNNCFIDDIKLKKDTDKGSPRNYEQKLNNDTINCNNSKNILATVVPVNIDKDTQKIFCNNHNISSKNSNKKDDCKKDKISNRIDYKLAIDNGTCLLKEDLKYGNHHSSNIQRKQETSNDNKLLTSINSNPSSPFEVVLITTRPSSTSPLNNQSPKATIKEKSSPLSRHTTILTTKPSSPKHHKQPTSYHRSSHSDTIDIPNLENTCNNQPSFNVQGQKSSTNKYHSHLIKKNKIDTEDMIIHNNVDRTIAEMILQNKDTGYFLLRKRSEGSMAMSLKGNSGILHIKLEQRSGKWILGEGPTFSSISSVIKYYRNHELPIRGADHIILRNPILVQMDDGKFFC</sequence>
<dbReference type="WBParaSite" id="SRAE_2000010400.1">
    <property type="protein sequence ID" value="SRAE_2000010400.1"/>
    <property type="gene ID" value="WBGene00260294"/>
</dbReference>
<dbReference type="Proteomes" id="UP000035682">
    <property type="component" value="Unplaced"/>
</dbReference>
<dbReference type="PANTHER" id="PTHR15127:SF32">
    <property type="entry name" value="HEAVYWEIGHT, ISOFORM A"/>
    <property type="match status" value="1"/>
</dbReference>
<keyword evidence="1 2" id="KW-0727">SH2 domain</keyword>
<dbReference type="InterPro" id="IPR036860">
    <property type="entry name" value="SH2_dom_sf"/>
</dbReference>
<protein>
    <submittedName>
        <fullName evidence="5 7">SH2 domain-containing protein</fullName>
    </submittedName>
</protein>
<dbReference type="PANTHER" id="PTHR15127">
    <property type="entry name" value="HEAVYWEIGHT, ISOFORM A"/>
    <property type="match status" value="1"/>
</dbReference>
<evidence type="ECO:0000256" key="3">
    <source>
        <dbReference type="SAM" id="MobiDB-lite"/>
    </source>
</evidence>
<evidence type="ECO:0000313" key="7">
    <source>
        <dbReference type="WBParaSite" id="SRAE_2000010400.1"/>
    </source>
</evidence>
<dbReference type="WormBase" id="SRAE_2000010400">
    <property type="protein sequence ID" value="SRP03578"/>
    <property type="gene ID" value="WBGene00260294"/>
</dbReference>
<gene>
    <name evidence="5 7 8" type="ORF">SRAE_2000010400</name>
</gene>
<evidence type="ECO:0000313" key="5">
    <source>
        <dbReference type="EMBL" id="CEF65424.1"/>
    </source>
</evidence>
<dbReference type="OrthoDB" id="5914531at2759"/>
<feature type="compositionally biased region" description="Polar residues" evidence="3">
    <location>
        <begin position="247"/>
        <end position="261"/>
    </location>
</feature>
<keyword evidence="6" id="KW-1185">Reference proteome</keyword>
<dbReference type="RefSeq" id="XP_024504624.1">
    <property type="nucleotide sequence ID" value="XM_024650892.1"/>
</dbReference>
<dbReference type="SMART" id="SM00252">
    <property type="entry name" value="SH2"/>
    <property type="match status" value="1"/>
</dbReference>
<feature type="compositionally biased region" description="Polar residues" evidence="3">
    <location>
        <begin position="227"/>
        <end position="239"/>
    </location>
</feature>
<dbReference type="Gene3D" id="3.30.505.10">
    <property type="entry name" value="SH2 domain"/>
    <property type="match status" value="1"/>
</dbReference>
<dbReference type="AlphaFoldDB" id="A0A090MXH1"/>
<reference evidence="7" key="2">
    <citation type="submission" date="2020-12" db="UniProtKB">
        <authorList>
            <consortium name="WormBaseParasite"/>
        </authorList>
    </citation>
    <scope>IDENTIFICATION</scope>
</reference>
<dbReference type="EMBL" id="LN609529">
    <property type="protein sequence ID" value="CEF65424.1"/>
    <property type="molecule type" value="Genomic_DNA"/>
</dbReference>
<accession>A0A090MXH1</accession>
<dbReference type="InterPro" id="IPR000980">
    <property type="entry name" value="SH2"/>
</dbReference>
<dbReference type="GO" id="GO:0001784">
    <property type="term" value="F:phosphotyrosine residue binding"/>
    <property type="evidence" value="ECO:0007669"/>
    <property type="project" value="TreeGrafter"/>
</dbReference>
<feature type="compositionally biased region" description="Low complexity" evidence="3">
    <location>
        <begin position="52"/>
        <end position="70"/>
    </location>
</feature>
<dbReference type="SUPFAM" id="SSF55550">
    <property type="entry name" value="SH2 domain"/>
    <property type="match status" value="1"/>
</dbReference>
<evidence type="ECO:0000256" key="1">
    <source>
        <dbReference type="ARBA" id="ARBA00022999"/>
    </source>
</evidence>
<feature type="compositionally biased region" description="Polar residues" evidence="3">
    <location>
        <begin position="286"/>
        <end position="305"/>
    </location>
</feature>
<reference evidence="5 6" key="1">
    <citation type="submission" date="2014-09" db="EMBL/GenBank/DDBJ databases">
        <authorList>
            <person name="Martin A.A."/>
        </authorList>
    </citation>
    <scope>NUCLEOTIDE SEQUENCE</scope>
    <source>
        <strain evidence="6">ED321</strain>
        <strain evidence="5">ED321 Heterogonic</strain>
    </source>
</reference>
<organism evidence="5">
    <name type="scientific">Strongyloides ratti</name>
    <name type="common">Parasitic roundworm</name>
    <dbReference type="NCBI Taxonomy" id="34506"/>
    <lineage>
        <taxon>Eukaryota</taxon>
        <taxon>Metazoa</taxon>
        <taxon>Ecdysozoa</taxon>
        <taxon>Nematoda</taxon>
        <taxon>Chromadorea</taxon>
        <taxon>Rhabditida</taxon>
        <taxon>Tylenchina</taxon>
        <taxon>Panagrolaimomorpha</taxon>
        <taxon>Strongyloidoidea</taxon>
        <taxon>Strongyloididae</taxon>
        <taxon>Strongyloides</taxon>
    </lineage>
</organism>
<dbReference type="PROSITE" id="PS50001">
    <property type="entry name" value="SH2"/>
    <property type="match status" value="1"/>
</dbReference>
<evidence type="ECO:0000313" key="8">
    <source>
        <dbReference type="WormBase" id="SRAE_2000010400"/>
    </source>
</evidence>
<feature type="domain" description="SH2" evidence="4">
    <location>
        <begin position="324"/>
        <end position="415"/>
    </location>
</feature>